<dbReference type="SMART" id="SM00283">
    <property type="entry name" value="MA"/>
    <property type="match status" value="1"/>
</dbReference>
<organism evidence="7 8">
    <name type="scientific">Methylobacterium persicinum</name>
    <dbReference type="NCBI Taxonomy" id="374426"/>
    <lineage>
        <taxon>Bacteria</taxon>
        <taxon>Pseudomonadati</taxon>
        <taxon>Pseudomonadota</taxon>
        <taxon>Alphaproteobacteria</taxon>
        <taxon>Hyphomicrobiales</taxon>
        <taxon>Methylobacteriaceae</taxon>
        <taxon>Methylobacterium</taxon>
    </lineage>
</organism>
<keyword evidence="8" id="KW-1185">Reference proteome</keyword>
<dbReference type="PANTHER" id="PTHR32089:SF112">
    <property type="entry name" value="LYSOZYME-LIKE PROTEIN-RELATED"/>
    <property type="match status" value="1"/>
</dbReference>
<feature type="domain" description="Methyl-accepting transducer" evidence="5">
    <location>
        <begin position="307"/>
        <end position="536"/>
    </location>
</feature>
<evidence type="ECO:0000259" key="6">
    <source>
        <dbReference type="PROSITE" id="PS50885"/>
    </source>
</evidence>
<dbReference type="Pfam" id="PF00672">
    <property type="entry name" value="HAMP"/>
    <property type="match status" value="1"/>
</dbReference>
<sequence>MRAFNDLKLIAKLALPAALVLLMAVGLVLMARSGLDTLRHTTDEVVEQQVNRVVAALRMADALNAATIAQKGVIVEGSGDVLQTLAVRHQEAVARAEREADRLVSLGADAGQRTQDEAARGVVKDYLAFSDKVVTNAKQGMTDIAFAMSTQEDAALRAKALAAVEARVTQALADLAAARETAGQVAGSTKDRLTWLAAVGLSAAFALLAAIAVLGIARPLARMAQAMNDLAAGDLAVTVVGTERRDEVGLLARALQVFKDDAATARRLSASEVSRSEAAAGRAAALDSLARSFEERVSGLTGALSAASGELEATARSMTGTAQDGTGRTIAAGAVARQTSESVQTAAAASEEMTASIREIVDQVAQSSEMAERAVADAKRTDATVQQLSAAAMRIGEVVQMISAIAGQTNLLALNATIEAARAGEAGRGFAVVAAEVKELAGQTARATDEIGVQVGQIQAATQAAVGDIRRIGDAIGEMSARVGGVAAAMEQQGSATGEIARSVAHAAGGTAEVSATLAELRDGSERTGQAAARVLEAARALSTQSERLTQEVGGFLAEVKAA</sequence>
<protein>
    <submittedName>
        <fullName evidence="7">Methyl-accepting chemotaxis protein</fullName>
    </submittedName>
</protein>
<dbReference type="SUPFAM" id="SSF58104">
    <property type="entry name" value="Methyl-accepting chemotaxis protein (MCP) signaling domain"/>
    <property type="match status" value="1"/>
</dbReference>
<evidence type="ECO:0000259" key="5">
    <source>
        <dbReference type="PROSITE" id="PS50111"/>
    </source>
</evidence>
<dbReference type="InterPro" id="IPR003660">
    <property type="entry name" value="HAMP_dom"/>
</dbReference>
<comment type="similarity">
    <text evidence="2">Belongs to the methyl-accepting chemotaxis (MCP) protein family.</text>
</comment>
<comment type="caution">
    <text evidence="7">The sequence shown here is derived from an EMBL/GenBank/DDBJ whole genome shotgun (WGS) entry which is preliminary data.</text>
</comment>
<dbReference type="PRINTS" id="PR00260">
    <property type="entry name" value="CHEMTRNSDUCR"/>
</dbReference>
<keyword evidence="4" id="KW-0472">Membrane</keyword>
<keyword evidence="4" id="KW-1133">Transmembrane helix</keyword>
<accession>A0ABU0HLV5</accession>
<dbReference type="InterPro" id="IPR004090">
    <property type="entry name" value="Chemotax_Me-accpt_rcpt"/>
</dbReference>
<dbReference type="PANTHER" id="PTHR32089">
    <property type="entry name" value="METHYL-ACCEPTING CHEMOTAXIS PROTEIN MCPB"/>
    <property type="match status" value="1"/>
</dbReference>
<feature type="domain" description="HAMP" evidence="6">
    <location>
        <begin position="214"/>
        <end position="267"/>
    </location>
</feature>
<dbReference type="EMBL" id="JAUSVV010000006">
    <property type="protein sequence ID" value="MDQ0443296.1"/>
    <property type="molecule type" value="Genomic_DNA"/>
</dbReference>
<keyword evidence="1 3" id="KW-0807">Transducer</keyword>
<dbReference type="Pfam" id="PF00015">
    <property type="entry name" value="MCPsignal"/>
    <property type="match status" value="1"/>
</dbReference>
<dbReference type="CDD" id="cd06225">
    <property type="entry name" value="HAMP"/>
    <property type="match status" value="1"/>
</dbReference>
<feature type="transmembrane region" description="Helical" evidence="4">
    <location>
        <begin position="195"/>
        <end position="217"/>
    </location>
</feature>
<proteinExistence type="inferred from homology"/>
<dbReference type="SMART" id="SM00304">
    <property type="entry name" value="HAMP"/>
    <property type="match status" value="1"/>
</dbReference>
<evidence type="ECO:0000256" key="1">
    <source>
        <dbReference type="ARBA" id="ARBA00023224"/>
    </source>
</evidence>
<evidence type="ECO:0000256" key="2">
    <source>
        <dbReference type="ARBA" id="ARBA00029447"/>
    </source>
</evidence>
<dbReference type="Gene3D" id="1.10.8.500">
    <property type="entry name" value="HAMP domain in histidine kinase"/>
    <property type="match status" value="1"/>
</dbReference>
<dbReference type="PROSITE" id="PS50885">
    <property type="entry name" value="HAMP"/>
    <property type="match status" value="1"/>
</dbReference>
<reference evidence="7 8" key="1">
    <citation type="submission" date="2023-07" db="EMBL/GenBank/DDBJ databases">
        <title>Genomic Encyclopedia of Type Strains, Phase IV (KMG-IV): sequencing the most valuable type-strain genomes for metagenomic binning, comparative biology and taxonomic classification.</title>
        <authorList>
            <person name="Goeker M."/>
        </authorList>
    </citation>
    <scope>NUCLEOTIDE SEQUENCE [LARGE SCALE GENOMIC DNA]</scope>
    <source>
        <strain evidence="7 8">DSM 19562</strain>
    </source>
</reference>
<dbReference type="PROSITE" id="PS50111">
    <property type="entry name" value="CHEMOTAXIS_TRANSDUC_2"/>
    <property type="match status" value="1"/>
</dbReference>
<dbReference type="RefSeq" id="WP_238248577.1">
    <property type="nucleotide sequence ID" value="NZ_BPQX01000020.1"/>
</dbReference>
<evidence type="ECO:0000313" key="7">
    <source>
        <dbReference type="EMBL" id="MDQ0443296.1"/>
    </source>
</evidence>
<gene>
    <name evidence="7" type="ORF">QO016_002799</name>
</gene>
<keyword evidence="4" id="KW-0812">Transmembrane</keyword>
<dbReference type="Gene3D" id="1.10.287.950">
    <property type="entry name" value="Methyl-accepting chemotaxis protein"/>
    <property type="match status" value="1"/>
</dbReference>
<evidence type="ECO:0000256" key="3">
    <source>
        <dbReference type="PROSITE-ProRule" id="PRU00284"/>
    </source>
</evidence>
<evidence type="ECO:0000256" key="4">
    <source>
        <dbReference type="SAM" id="Phobius"/>
    </source>
</evidence>
<evidence type="ECO:0000313" key="8">
    <source>
        <dbReference type="Proteomes" id="UP001236369"/>
    </source>
</evidence>
<name>A0ABU0HLV5_9HYPH</name>
<dbReference type="Proteomes" id="UP001236369">
    <property type="component" value="Unassembled WGS sequence"/>
</dbReference>
<dbReference type="InterPro" id="IPR004089">
    <property type="entry name" value="MCPsignal_dom"/>
</dbReference>